<dbReference type="EMBL" id="DF836560">
    <property type="protein sequence ID" value="GAN09508.1"/>
    <property type="molecule type" value="Genomic_DNA"/>
</dbReference>
<dbReference type="Gene3D" id="3.30.450.20">
    <property type="entry name" value="PAS domain"/>
    <property type="match status" value="1"/>
</dbReference>
<proteinExistence type="predicted"/>
<reference evidence="2" key="1">
    <citation type="submission" date="2014-09" db="EMBL/GenBank/DDBJ databases">
        <title>Draft genome sequence of an oleaginous Mucoromycotina fungus Mucor ambiguus NBRC6742.</title>
        <authorList>
            <person name="Takeda I."/>
            <person name="Yamane N."/>
            <person name="Morita T."/>
            <person name="Tamano K."/>
            <person name="Machida M."/>
            <person name="Baker S."/>
            <person name="Koike H."/>
        </authorList>
    </citation>
    <scope>NUCLEOTIDE SEQUENCE</scope>
    <source>
        <strain evidence="2">NBRC 6742</strain>
    </source>
</reference>
<dbReference type="OrthoDB" id="411251at2759"/>
<dbReference type="InterPro" id="IPR035965">
    <property type="entry name" value="PAS-like_dom_sf"/>
</dbReference>
<evidence type="ECO:0000313" key="3">
    <source>
        <dbReference type="Proteomes" id="UP000053815"/>
    </source>
</evidence>
<dbReference type="PROSITE" id="PS50112">
    <property type="entry name" value="PAS"/>
    <property type="match status" value="1"/>
</dbReference>
<dbReference type="CDD" id="cd00130">
    <property type="entry name" value="PAS"/>
    <property type="match status" value="1"/>
</dbReference>
<feature type="domain" description="PAS" evidence="1">
    <location>
        <begin position="1"/>
        <end position="64"/>
    </location>
</feature>
<sequence length="271" mass="31317">MSDNWITIWDNTAEANVVYVSESITPLAGWEPEDIIGKEGFEFFHPGDRDSLHKVHLTNVYNEKMSSMVSYRYLTKNNSYIKLETIIHYCHDVIIGSNFLYDENSMEHKIRANTVDEVFVCKPDGRLEIAGLWNDQKTKAKPKLDKDKVWQGSRLILSQERRFCLILNRFADALNIVFASNMATELVSLDVRKAIGTSFFDYVKEKDAHYLDSQIDLAREQNMVVRLRFDWIISHENNITEPVEAIVSSTDDGIVMVTRLAPRMYVNVPQE</sequence>
<keyword evidence="3" id="KW-1185">Reference proteome</keyword>
<name>A0A0C9N4J5_9FUNG</name>
<dbReference type="Proteomes" id="UP000053815">
    <property type="component" value="Unassembled WGS sequence"/>
</dbReference>
<dbReference type="NCBIfam" id="TIGR00229">
    <property type="entry name" value="sensory_box"/>
    <property type="match status" value="1"/>
</dbReference>
<dbReference type="InterPro" id="IPR013655">
    <property type="entry name" value="PAS_fold_3"/>
</dbReference>
<accession>A0A0C9N4J5</accession>
<evidence type="ECO:0000259" key="1">
    <source>
        <dbReference type="PROSITE" id="PS50112"/>
    </source>
</evidence>
<dbReference type="Pfam" id="PF08447">
    <property type="entry name" value="PAS_3"/>
    <property type="match status" value="1"/>
</dbReference>
<dbReference type="SUPFAM" id="SSF55785">
    <property type="entry name" value="PYP-like sensor domain (PAS domain)"/>
    <property type="match status" value="1"/>
</dbReference>
<protein>
    <recommendedName>
        <fullName evidence="1">PAS domain-containing protein</fullName>
    </recommendedName>
</protein>
<dbReference type="AlphaFoldDB" id="A0A0C9N4J5"/>
<organism evidence="2">
    <name type="scientific">Mucor ambiguus</name>
    <dbReference type="NCBI Taxonomy" id="91626"/>
    <lineage>
        <taxon>Eukaryota</taxon>
        <taxon>Fungi</taxon>
        <taxon>Fungi incertae sedis</taxon>
        <taxon>Mucoromycota</taxon>
        <taxon>Mucoromycotina</taxon>
        <taxon>Mucoromycetes</taxon>
        <taxon>Mucorales</taxon>
        <taxon>Mucorineae</taxon>
        <taxon>Mucoraceae</taxon>
        <taxon>Mucor</taxon>
    </lineage>
</organism>
<gene>
    <name evidence="2" type="ORF">MAM1_0271d09038</name>
</gene>
<dbReference type="InterPro" id="IPR000014">
    <property type="entry name" value="PAS"/>
</dbReference>
<evidence type="ECO:0000313" key="2">
    <source>
        <dbReference type="EMBL" id="GAN09508.1"/>
    </source>
</evidence>
<dbReference type="STRING" id="91626.A0A0C9N4J5"/>